<organism evidence="2 3">
    <name type="scientific">Calidithermus roseus</name>
    <dbReference type="NCBI Taxonomy" id="1644118"/>
    <lineage>
        <taxon>Bacteria</taxon>
        <taxon>Thermotogati</taxon>
        <taxon>Deinococcota</taxon>
        <taxon>Deinococci</taxon>
        <taxon>Thermales</taxon>
        <taxon>Thermaceae</taxon>
        <taxon>Calidithermus</taxon>
    </lineage>
</organism>
<reference evidence="2 3" key="1">
    <citation type="submission" date="2018-08" db="EMBL/GenBank/DDBJ databases">
        <title>Meiothermus roseus NBRC 110900 genome sequencing project.</title>
        <authorList>
            <person name="Da Costa M.S."/>
            <person name="Albuquerque L."/>
            <person name="Raposo P."/>
            <person name="Froufe H.J.C."/>
            <person name="Barroso C.S."/>
            <person name="Egas C."/>
        </authorList>
    </citation>
    <scope>NUCLEOTIDE SEQUENCE [LARGE SCALE GENOMIC DNA]</scope>
    <source>
        <strain evidence="2 3">NBRC 110900</strain>
    </source>
</reference>
<dbReference type="RefSeq" id="WP_147371703.1">
    <property type="nucleotide sequence ID" value="NZ_QWLA01000103.1"/>
</dbReference>
<evidence type="ECO:0000256" key="1">
    <source>
        <dbReference type="SAM" id="SignalP"/>
    </source>
</evidence>
<evidence type="ECO:0000313" key="2">
    <source>
        <dbReference type="EMBL" id="RIH82504.1"/>
    </source>
</evidence>
<dbReference type="Proteomes" id="UP000265341">
    <property type="component" value="Unassembled WGS sequence"/>
</dbReference>
<proteinExistence type="predicted"/>
<keyword evidence="3" id="KW-1185">Reference proteome</keyword>
<accession>A0A399ECY6</accession>
<protein>
    <submittedName>
        <fullName evidence="2">Uncharacterized protein</fullName>
    </submittedName>
</protein>
<keyword evidence="1" id="KW-0732">Signal</keyword>
<evidence type="ECO:0000313" key="3">
    <source>
        <dbReference type="Proteomes" id="UP000265341"/>
    </source>
</evidence>
<feature type="signal peptide" evidence="1">
    <location>
        <begin position="1"/>
        <end position="26"/>
    </location>
</feature>
<sequence length="219" mass="25044">MKHLPSTFHWIFLPILLSVLSVSAFAQSKQMTVADYFKLLPDRYFTLLSGDATLIPHGIREDLAIASRRTGYIERTISGITYEMAIDMRNEYLMASSSQWELVFEMAVWRAKGQEPLIGLSINGCTAASCKNVTLHFLRYKNGAWVDVTDQVLPKITAQMMLEAYRTLKRSEPEATVIPRPFYEIPRVGTTIAVYMASPRVKVFNLIWRGERFDLRKAE</sequence>
<name>A0A399ECY6_9DEIN</name>
<gene>
    <name evidence="2" type="ORF">Mrose_03363</name>
</gene>
<feature type="chain" id="PRO_5017418724" evidence="1">
    <location>
        <begin position="27"/>
        <end position="219"/>
    </location>
</feature>
<comment type="caution">
    <text evidence="2">The sequence shown here is derived from an EMBL/GenBank/DDBJ whole genome shotgun (WGS) entry which is preliminary data.</text>
</comment>
<dbReference type="OrthoDB" id="9995224at2"/>
<dbReference type="AlphaFoldDB" id="A0A399ECY6"/>
<dbReference type="EMBL" id="QWLA01000103">
    <property type="protein sequence ID" value="RIH82504.1"/>
    <property type="molecule type" value="Genomic_DNA"/>
</dbReference>